<feature type="domain" description="Protein kinase" evidence="4">
    <location>
        <begin position="573"/>
        <end position="829"/>
    </location>
</feature>
<accession>A0A1X7VNR5</accession>
<feature type="region of interest" description="Disordered" evidence="3">
    <location>
        <begin position="422"/>
        <end position="442"/>
    </location>
</feature>
<name>A0A1X7VNR5_AMPQE</name>
<evidence type="ECO:0000256" key="3">
    <source>
        <dbReference type="SAM" id="MobiDB-lite"/>
    </source>
</evidence>
<dbReference type="PANTHER" id="PTHR46228">
    <property type="entry name" value="KELCH DOMAIN-CONTAINING PROTEIN"/>
    <property type="match status" value="1"/>
</dbReference>
<evidence type="ECO:0000256" key="2">
    <source>
        <dbReference type="ARBA" id="ARBA00022737"/>
    </source>
</evidence>
<dbReference type="GO" id="GO:0004672">
    <property type="term" value="F:protein kinase activity"/>
    <property type="evidence" value="ECO:0007669"/>
    <property type="project" value="InterPro"/>
</dbReference>
<keyword evidence="6" id="KW-1185">Reference proteome</keyword>
<dbReference type="Gene3D" id="2.120.10.80">
    <property type="entry name" value="Kelch-type beta propeller"/>
    <property type="match status" value="2"/>
</dbReference>
<dbReference type="GO" id="GO:0005524">
    <property type="term" value="F:ATP binding"/>
    <property type="evidence" value="ECO:0007669"/>
    <property type="project" value="InterPro"/>
</dbReference>
<organism evidence="5">
    <name type="scientific">Amphimedon queenslandica</name>
    <name type="common">Sponge</name>
    <dbReference type="NCBI Taxonomy" id="400682"/>
    <lineage>
        <taxon>Eukaryota</taxon>
        <taxon>Metazoa</taxon>
        <taxon>Porifera</taxon>
        <taxon>Demospongiae</taxon>
        <taxon>Heteroscleromorpha</taxon>
        <taxon>Haplosclerida</taxon>
        <taxon>Niphatidae</taxon>
        <taxon>Amphimedon</taxon>
    </lineage>
</organism>
<keyword evidence="1" id="KW-0880">Kelch repeat</keyword>
<dbReference type="STRING" id="400682.A0A1X7VNR5"/>
<dbReference type="InterPro" id="IPR011009">
    <property type="entry name" value="Kinase-like_dom_sf"/>
</dbReference>
<dbReference type="AlphaFoldDB" id="A0A1X7VNR5"/>
<gene>
    <name evidence="5" type="primary">105316159</name>
</gene>
<dbReference type="Gene3D" id="3.30.200.20">
    <property type="entry name" value="Phosphorylase Kinase, domain 1"/>
    <property type="match status" value="1"/>
</dbReference>
<dbReference type="PROSITE" id="PS50011">
    <property type="entry name" value="PROTEIN_KINASE_DOM"/>
    <property type="match status" value="1"/>
</dbReference>
<dbReference type="Pfam" id="PF24681">
    <property type="entry name" value="Kelch_KLHDC2_KLHL20_DRC7"/>
    <property type="match status" value="2"/>
</dbReference>
<dbReference type="Proteomes" id="UP000007879">
    <property type="component" value="Unassembled WGS sequence"/>
</dbReference>
<dbReference type="PANTHER" id="PTHR46228:SF2">
    <property type="entry name" value="KELCH REPEAT PROTEIN (AFU_ORTHOLOGUE AFUA_4G14350)"/>
    <property type="match status" value="1"/>
</dbReference>
<reference evidence="5" key="2">
    <citation type="submission" date="2017-05" db="UniProtKB">
        <authorList>
            <consortium name="EnsemblMetazoa"/>
        </authorList>
    </citation>
    <scope>IDENTIFICATION</scope>
</reference>
<dbReference type="Pfam" id="PF07714">
    <property type="entry name" value="PK_Tyr_Ser-Thr"/>
    <property type="match status" value="1"/>
</dbReference>
<dbReference type="SUPFAM" id="SSF117281">
    <property type="entry name" value="Kelch motif"/>
    <property type="match status" value="1"/>
</dbReference>
<dbReference type="Gene3D" id="1.10.510.10">
    <property type="entry name" value="Transferase(Phosphotransferase) domain 1"/>
    <property type="match status" value="1"/>
</dbReference>
<dbReference type="OrthoDB" id="10251809at2759"/>
<protein>
    <recommendedName>
        <fullName evidence="4">Protein kinase domain-containing protein</fullName>
    </recommendedName>
</protein>
<dbReference type="InParanoid" id="A0A1X7VNR5"/>
<dbReference type="InterPro" id="IPR000719">
    <property type="entry name" value="Prot_kinase_dom"/>
</dbReference>
<proteinExistence type="predicted"/>
<feature type="compositionally biased region" description="Basic and acidic residues" evidence="3">
    <location>
        <begin position="422"/>
        <end position="433"/>
    </location>
</feature>
<sequence length="835" mass="93326">MLRRLFSTSTNGLDKAEIIYPYQPVPRWGHSAASINGKLYVWGGCMDTLPKVHSSAEKTSLLSQVEIFDPHSLLWERRMTTGSPPLGVYWNAYTNTDKYLYTFGGYCGHGNCYHNSVHQLDVTTLQWREVMAANPSDAPMKKWQCGMVSFTHKDTEFLCVFGGWGLLSASHKSTKHEFVADRSNLGCVWSNELHFFNLTKGTWDCPTTTGTQPPPCQGFTFTKVDSERVILFGGFQPNTRRRVNDVYILNLQTKHWIRLYNGNDPTVDWPMGRDDHSACIKNGSSPLFLTLGGVNNQFNTLADLWIMDVDSGKWKQVSAPQVVVGRRGHSTMVFSLAPRHFLLVIYGGIYEWVAEKSHREQPVVTETAVVELCESNGDWRVMCDERAVDQVPAITASNKQQQLNGHERRHMMENGFRHSTTDLHQISPREDRKSKKSRTNTMTLDRRAGASKQLEEAKKEIKMLQGQLIDAMNIVRKARRQGEESEAKNVQLEKKIEQITKDLSETQEKLSSYEEKAQEAQKTIDLQRKEIETIKKKSASPEPSNSSTSSNTGLILPDESLQGLWAVPPSDIQITQAELSRDKWSSVYVGSLRGLHIAAKCYKDTGSINEGIYYKAIKTALRVRHPNIIQFIGGTTNASNPIILTELMPTTLRMTLRQGPLPKRQVLSIASDISGALSYIHQLGIIHRDVNTVNVLLEPMGNSAWKAKLSECASSNFTSYLKLSSCSSPHPFASSNFSIFAAPEAKAPELYTPKTDIYGFGVVLLEMSQPSEGIASITNGDLRPRLQRLAWPAMVTLIRACTCPAPLDRPSAFEVLQRLNSGGNSPPVVNSESLV</sequence>
<dbReference type="SUPFAM" id="SSF56112">
    <property type="entry name" value="Protein kinase-like (PK-like)"/>
    <property type="match status" value="1"/>
</dbReference>
<evidence type="ECO:0000256" key="1">
    <source>
        <dbReference type="ARBA" id="ARBA00022441"/>
    </source>
</evidence>
<dbReference type="InterPro" id="IPR015915">
    <property type="entry name" value="Kelch-typ_b-propeller"/>
</dbReference>
<evidence type="ECO:0000313" key="5">
    <source>
        <dbReference type="EnsemblMetazoa" id="Aqu2.1.42041_001"/>
    </source>
</evidence>
<feature type="region of interest" description="Disordered" evidence="3">
    <location>
        <begin position="534"/>
        <end position="553"/>
    </location>
</feature>
<dbReference type="eggNOG" id="KOG0379">
    <property type="taxonomic scope" value="Eukaryota"/>
</dbReference>
<feature type="compositionally biased region" description="Low complexity" evidence="3">
    <location>
        <begin position="540"/>
        <end position="552"/>
    </location>
</feature>
<dbReference type="InterPro" id="IPR001245">
    <property type="entry name" value="Ser-Thr/Tyr_kinase_cat_dom"/>
</dbReference>
<dbReference type="KEGG" id="aqu:105316159"/>
<dbReference type="EnsemblMetazoa" id="Aqu2.1.42041_001">
    <property type="protein sequence ID" value="Aqu2.1.42041_001"/>
    <property type="gene ID" value="Aqu2.1.42041"/>
</dbReference>
<keyword evidence="2" id="KW-0677">Repeat</keyword>
<reference evidence="6" key="1">
    <citation type="journal article" date="2010" name="Nature">
        <title>The Amphimedon queenslandica genome and the evolution of animal complexity.</title>
        <authorList>
            <person name="Srivastava M."/>
            <person name="Simakov O."/>
            <person name="Chapman J."/>
            <person name="Fahey B."/>
            <person name="Gauthier M.E."/>
            <person name="Mitros T."/>
            <person name="Richards G.S."/>
            <person name="Conaco C."/>
            <person name="Dacre M."/>
            <person name="Hellsten U."/>
            <person name="Larroux C."/>
            <person name="Putnam N.H."/>
            <person name="Stanke M."/>
            <person name="Adamska M."/>
            <person name="Darling A."/>
            <person name="Degnan S.M."/>
            <person name="Oakley T.H."/>
            <person name="Plachetzki D.C."/>
            <person name="Zhai Y."/>
            <person name="Adamski M."/>
            <person name="Calcino A."/>
            <person name="Cummins S.F."/>
            <person name="Goodstein D.M."/>
            <person name="Harris C."/>
            <person name="Jackson D.J."/>
            <person name="Leys S.P."/>
            <person name="Shu S."/>
            <person name="Woodcroft B.J."/>
            <person name="Vervoort M."/>
            <person name="Kosik K.S."/>
            <person name="Manning G."/>
            <person name="Degnan B.M."/>
            <person name="Rokhsar D.S."/>
        </authorList>
    </citation>
    <scope>NUCLEOTIDE SEQUENCE [LARGE SCALE GENOMIC DNA]</scope>
</reference>
<evidence type="ECO:0000313" key="6">
    <source>
        <dbReference type="Proteomes" id="UP000007879"/>
    </source>
</evidence>
<dbReference type="EnsemblMetazoa" id="XM_011410972.2">
    <property type="protein sequence ID" value="XP_011409274.2"/>
    <property type="gene ID" value="LOC105316159"/>
</dbReference>
<evidence type="ECO:0000259" key="4">
    <source>
        <dbReference type="PROSITE" id="PS50011"/>
    </source>
</evidence>